<evidence type="ECO:0000313" key="2">
    <source>
        <dbReference type="Proteomes" id="UP000273326"/>
    </source>
</evidence>
<dbReference type="RefSeq" id="WP_126110874.1">
    <property type="nucleotide sequence ID" value="NZ_CP034465.1"/>
</dbReference>
<sequence length="84" mass="10060">MYTNAFLGMDFTEDTKSVVIHFLMGYSLAEEYVFLNEETATHFYMACLRFFDAVKEKPVVEQQNMFRDFLDSNILELTYEKRIY</sequence>
<proteinExistence type="predicted"/>
<dbReference type="Proteomes" id="UP000273326">
    <property type="component" value="Chromosome"/>
</dbReference>
<reference evidence="2" key="1">
    <citation type="submission" date="2018-12" db="EMBL/GenBank/DDBJ databases">
        <title>Complete genome sequencing of Jeotgalibaca sp. H21T32.</title>
        <authorList>
            <person name="Bae J.-W."/>
            <person name="Lee S.-Y."/>
        </authorList>
    </citation>
    <scope>NUCLEOTIDE SEQUENCE [LARGE SCALE GENOMIC DNA]</scope>
    <source>
        <strain evidence="2">H21T32</strain>
    </source>
</reference>
<name>A0A3S9HCC9_9LACT</name>
<protein>
    <submittedName>
        <fullName evidence="1">Uncharacterized protein</fullName>
    </submittedName>
</protein>
<evidence type="ECO:0000313" key="1">
    <source>
        <dbReference type="EMBL" id="AZP04961.1"/>
    </source>
</evidence>
<dbReference type="EMBL" id="CP034465">
    <property type="protein sequence ID" value="AZP04961.1"/>
    <property type="molecule type" value="Genomic_DNA"/>
</dbReference>
<keyword evidence="2" id="KW-1185">Reference proteome</keyword>
<dbReference type="OrthoDB" id="2166306at2"/>
<dbReference type="KEGG" id="jeh:EJN90_10085"/>
<gene>
    <name evidence="1" type="ORF">EJN90_10085</name>
</gene>
<accession>A0A3S9HCC9</accession>
<dbReference type="AlphaFoldDB" id="A0A3S9HCC9"/>
<organism evidence="1 2">
    <name type="scientific">Jeotgalibaca ciconiae</name>
    <dbReference type="NCBI Taxonomy" id="2496265"/>
    <lineage>
        <taxon>Bacteria</taxon>
        <taxon>Bacillati</taxon>
        <taxon>Bacillota</taxon>
        <taxon>Bacilli</taxon>
        <taxon>Lactobacillales</taxon>
        <taxon>Carnobacteriaceae</taxon>
        <taxon>Jeotgalibaca</taxon>
    </lineage>
</organism>